<gene>
    <name evidence="1" type="ORF">DFR59_102132</name>
</gene>
<dbReference type="Proteomes" id="UP000255326">
    <property type="component" value="Unassembled WGS sequence"/>
</dbReference>
<keyword evidence="2" id="KW-1185">Reference proteome</keyword>
<dbReference type="OrthoDB" id="2437154at2"/>
<name>A0A370GSL1_9BACI</name>
<sequence>MKKKKWKYVFLCLSLWIVVIGLKIYDIYRVKDLDDAISFDEQSFTSMGFTKDKSLIRGDQAYEWFTKDPDTVKELMNFLSQYKVKKEPGKVYEKHLNNSEPIEFYISNQGKPIIVDFYKNDVHVFVGHYYKVLNGPIDMNWIKEFSDKHMEEGILNEG</sequence>
<accession>A0A370GSL1</accession>
<reference evidence="1 2" key="1">
    <citation type="submission" date="2018-07" db="EMBL/GenBank/DDBJ databases">
        <title>Genomic Encyclopedia of Type Strains, Phase IV (KMG-IV): sequencing the most valuable type-strain genomes for metagenomic binning, comparative biology and taxonomic classification.</title>
        <authorList>
            <person name="Goeker M."/>
        </authorList>
    </citation>
    <scope>NUCLEOTIDE SEQUENCE [LARGE SCALE GENOMIC DNA]</scope>
    <source>
        <strain evidence="1 2">DSM 25281</strain>
    </source>
</reference>
<comment type="caution">
    <text evidence="1">The sequence shown here is derived from an EMBL/GenBank/DDBJ whole genome shotgun (WGS) entry which is preliminary data.</text>
</comment>
<proteinExistence type="predicted"/>
<evidence type="ECO:0000313" key="1">
    <source>
        <dbReference type="EMBL" id="RDI45504.1"/>
    </source>
</evidence>
<dbReference type="RefSeq" id="WP_114744360.1">
    <property type="nucleotide sequence ID" value="NZ_QQAY01000002.1"/>
</dbReference>
<dbReference type="EMBL" id="QQAY01000002">
    <property type="protein sequence ID" value="RDI45504.1"/>
    <property type="molecule type" value="Genomic_DNA"/>
</dbReference>
<organism evidence="1 2">
    <name type="scientific">Falsibacillus pallidus</name>
    <dbReference type="NCBI Taxonomy" id="493781"/>
    <lineage>
        <taxon>Bacteria</taxon>
        <taxon>Bacillati</taxon>
        <taxon>Bacillota</taxon>
        <taxon>Bacilli</taxon>
        <taxon>Bacillales</taxon>
        <taxon>Bacillaceae</taxon>
        <taxon>Falsibacillus</taxon>
    </lineage>
</organism>
<protein>
    <submittedName>
        <fullName evidence="1">Uncharacterized protein</fullName>
    </submittedName>
</protein>
<evidence type="ECO:0000313" key="2">
    <source>
        <dbReference type="Proteomes" id="UP000255326"/>
    </source>
</evidence>
<dbReference type="AlphaFoldDB" id="A0A370GSL1"/>